<sequence>MQLLLVGSARCLPKTRNYGGKPEAVAAAKELQSMNANQRKALWQAWKAENGKDYADGTPDDYVRFAAWSANLDAMIKSNQKQGGGHLHGLNPFSDLTFDEFKGQVLMPDQARAAVPATTGAPKFVPGGASSTRKLMQITPPATWDWRAKGKVPPIRNQGNCGSCWAFAGIGALEIKSQIDNVTAAPNASEQQMVDCITTSYGCGGGWSNHVFDYVSKTFAATEAAYPYKAANGVCRASTTTLAGALTVAPQPGFQWVGANATTIMQAVSSTGPVVVYFNVMDSFYSYSSGIYLASQCNANTINHVMIVVGYDATAGVGSPESYWIIRNSWGTWGEAGYVKVQMTNDNAGACAMYSGLMLPLTTANKGSSPSPSPSPAPKPCKGRKCL</sequence>
<reference evidence="6 7" key="1">
    <citation type="journal article" date="2010" name="Plant Cell">
        <title>The Chlorella variabilis NC64A genome reveals adaptation to photosymbiosis, coevolution with viruses, and cryptic sex.</title>
        <authorList>
            <person name="Blanc G."/>
            <person name="Duncan G."/>
            <person name="Agarkova I."/>
            <person name="Borodovsky M."/>
            <person name="Gurnon J."/>
            <person name="Kuo A."/>
            <person name="Lindquist E."/>
            <person name="Lucas S."/>
            <person name="Pangilinan J."/>
            <person name="Polle J."/>
            <person name="Salamov A."/>
            <person name="Terry A."/>
            <person name="Yamada T."/>
            <person name="Dunigan D.D."/>
            <person name="Grigoriev I.V."/>
            <person name="Claverie J.M."/>
            <person name="Van Etten J.L."/>
        </authorList>
    </citation>
    <scope>NUCLEOTIDE SEQUENCE [LARGE SCALE GENOMIC DNA]</scope>
    <source>
        <strain evidence="6 7">NC64A</strain>
    </source>
</reference>
<feature type="domain" description="Peptidase C1A papain C-terminal" evidence="4">
    <location>
        <begin position="140"/>
        <end position="361"/>
    </location>
</feature>
<dbReference type="InterPro" id="IPR000668">
    <property type="entry name" value="Peptidase_C1A_C"/>
</dbReference>
<name>E1Z865_CHLVA</name>
<dbReference type="InterPro" id="IPR013128">
    <property type="entry name" value="Peptidase_C1A"/>
</dbReference>
<dbReference type="KEGG" id="cvr:CHLNCDRAFT_142269"/>
<dbReference type="CDD" id="cd02248">
    <property type="entry name" value="Peptidase_C1A"/>
    <property type="match status" value="1"/>
</dbReference>
<protein>
    <recommendedName>
        <fullName evidence="8">Peptidase C1A papain C-terminal domain-containing protein</fullName>
    </recommendedName>
</protein>
<dbReference type="EMBL" id="GL433838">
    <property type="protein sequence ID" value="EFN58289.1"/>
    <property type="molecule type" value="Genomic_DNA"/>
</dbReference>
<dbReference type="SUPFAM" id="SSF54001">
    <property type="entry name" value="Cysteine proteinases"/>
    <property type="match status" value="1"/>
</dbReference>
<evidence type="ECO:0000256" key="2">
    <source>
        <dbReference type="ARBA" id="ARBA00023157"/>
    </source>
</evidence>
<proteinExistence type="inferred from homology"/>
<dbReference type="OrthoDB" id="513248at2759"/>
<dbReference type="RefSeq" id="XP_005850391.1">
    <property type="nucleotide sequence ID" value="XM_005850329.1"/>
</dbReference>
<dbReference type="GO" id="GO:0006508">
    <property type="term" value="P:proteolysis"/>
    <property type="evidence" value="ECO:0007669"/>
    <property type="project" value="InterPro"/>
</dbReference>
<dbReference type="OMA" id="VYSSDEC"/>
<evidence type="ECO:0000313" key="6">
    <source>
        <dbReference type="EMBL" id="EFN58289.1"/>
    </source>
</evidence>
<dbReference type="STRING" id="554065.E1Z865"/>
<comment type="similarity">
    <text evidence="1">Belongs to the peptidase C1 family.</text>
</comment>
<evidence type="ECO:0000256" key="3">
    <source>
        <dbReference type="SAM" id="MobiDB-lite"/>
    </source>
</evidence>
<dbReference type="SMART" id="SM00848">
    <property type="entry name" value="Inhibitor_I29"/>
    <property type="match status" value="1"/>
</dbReference>
<dbReference type="InParanoid" id="E1Z865"/>
<dbReference type="Gene3D" id="3.90.70.10">
    <property type="entry name" value="Cysteine proteinases"/>
    <property type="match status" value="1"/>
</dbReference>
<dbReference type="SMART" id="SM00645">
    <property type="entry name" value="Pept_C1"/>
    <property type="match status" value="1"/>
</dbReference>
<dbReference type="PROSITE" id="PS00139">
    <property type="entry name" value="THIOL_PROTEASE_CYS"/>
    <property type="match status" value="1"/>
</dbReference>
<organism evidence="7">
    <name type="scientific">Chlorella variabilis</name>
    <name type="common">Green alga</name>
    <dbReference type="NCBI Taxonomy" id="554065"/>
    <lineage>
        <taxon>Eukaryota</taxon>
        <taxon>Viridiplantae</taxon>
        <taxon>Chlorophyta</taxon>
        <taxon>core chlorophytes</taxon>
        <taxon>Trebouxiophyceae</taxon>
        <taxon>Chlorellales</taxon>
        <taxon>Chlorellaceae</taxon>
        <taxon>Chlorella clade</taxon>
        <taxon>Chlorella</taxon>
    </lineage>
</organism>
<feature type="domain" description="Cathepsin propeptide inhibitor" evidence="5">
    <location>
        <begin position="43"/>
        <end position="101"/>
    </location>
</feature>
<dbReference type="PRINTS" id="PR00705">
    <property type="entry name" value="PAPAIN"/>
</dbReference>
<dbReference type="InterPro" id="IPR039417">
    <property type="entry name" value="Peptidase_C1A_papain-like"/>
</dbReference>
<keyword evidence="7" id="KW-1185">Reference proteome</keyword>
<dbReference type="PANTHER" id="PTHR12411">
    <property type="entry name" value="CYSTEINE PROTEASE FAMILY C1-RELATED"/>
    <property type="match status" value="1"/>
</dbReference>
<evidence type="ECO:0000259" key="4">
    <source>
        <dbReference type="SMART" id="SM00645"/>
    </source>
</evidence>
<gene>
    <name evidence="6" type="ORF">CHLNCDRAFT_142269</name>
</gene>
<dbReference type="Pfam" id="PF08246">
    <property type="entry name" value="Inhibitor_I29"/>
    <property type="match status" value="1"/>
</dbReference>
<evidence type="ECO:0008006" key="8">
    <source>
        <dbReference type="Google" id="ProtNLM"/>
    </source>
</evidence>
<feature type="region of interest" description="Disordered" evidence="3">
    <location>
        <begin position="365"/>
        <end position="387"/>
    </location>
</feature>
<dbReference type="Proteomes" id="UP000008141">
    <property type="component" value="Unassembled WGS sequence"/>
</dbReference>
<keyword evidence="2" id="KW-1015">Disulfide bond</keyword>
<dbReference type="InterPro" id="IPR000169">
    <property type="entry name" value="Pept_cys_AS"/>
</dbReference>
<evidence type="ECO:0000259" key="5">
    <source>
        <dbReference type="SMART" id="SM00848"/>
    </source>
</evidence>
<dbReference type="Pfam" id="PF00112">
    <property type="entry name" value="Peptidase_C1"/>
    <property type="match status" value="1"/>
</dbReference>
<evidence type="ECO:0000256" key="1">
    <source>
        <dbReference type="ARBA" id="ARBA00008455"/>
    </source>
</evidence>
<dbReference type="InterPro" id="IPR013201">
    <property type="entry name" value="Prot_inhib_I29"/>
</dbReference>
<dbReference type="GO" id="GO:0008234">
    <property type="term" value="F:cysteine-type peptidase activity"/>
    <property type="evidence" value="ECO:0007669"/>
    <property type="project" value="InterPro"/>
</dbReference>
<dbReference type="GeneID" id="17357736"/>
<dbReference type="AlphaFoldDB" id="E1Z865"/>
<evidence type="ECO:0000313" key="7">
    <source>
        <dbReference type="Proteomes" id="UP000008141"/>
    </source>
</evidence>
<dbReference type="InterPro" id="IPR038765">
    <property type="entry name" value="Papain-like_cys_pep_sf"/>
</dbReference>
<accession>E1Z865</accession>
<dbReference type="eggNOG" id="KOG1543">
    <property type="taxonomic scope" value="Eukaryota"/>
</dbReference>